<comment type="caution">
    <text evidence="2">The sequence shown here is derived from an EMBL/GenBank/DDBJ whole genome shotgun (WGS) entry which is preliminary data.</text>
</comment>
<evidence type="ECO:0000256" key="1">
    <source>
        <dbReference type="SAM" id="Phobius"/>
    </source>
</evidence>
<dbReference type="EMBL" id="BNAI01000001">
    <property type="protein sequence ID" value="GHF09394.1"/>
    <property type="molecule type" value="Genomic_DNA"/>
</dbReference>
<reference evidence="2" key="1">
    <citation type="journal article" date="2014" name="Int. J. Syst. Evol. Microbiol.">
        <title>Complete genome sequence of Corynebacterium casei LMG S-19264T (=DSM 44701T), isolated from a smear-ripened cheese.</title>
        <authorList>
            <consortium name="US DOE Joint Genome Institute (JGI-PGF)"/>
            <person name="Walter F."/>
            <person name="Albersmeier A."/>
            <person name="Kalinowski J."/>
            <person name="Ruckert C."/>
        </authorList>
    </citation>
    <scope>NUCLEOTIDE SEQUENCE</scope>
    <source>
        <strain evidence="2">CGMCC 1.16548</strain>
    </source>
</reference>
<keyword evidence="3" id="KW-1185">Reference proteome</keyword>
<organism evidence="2 3">
    <name type="scientific">Pseudolysinimonas yzui</name>
    <dbReference type="NCBI Taxonomy" id="2708254"/>
    <lineage>
        <taxon>Bacteria</taxon>
        <taxon>Bacillati</taxon>
        <taxon>Actinomycetota</taxon>
        <taxon>Actinomycetes</taxon>
        <taxon>Micrococcales</taxon>
        <taxon>Microbacteriaceae</taxon>
        <taxon>Pseudolysinimonas</taxon>
    </lineage>
</organism>
<evidence type="ECO:0000313" key="2">
    <source>
        <dbReference type="EMBL" id="GHF09394.1"/>
    </source>
</evidence>
<sequence length="89" mass="9887">MRNRPVAITELPPSPEQEQGARMRRYALTMGIRVLCIFACLFVQGWWLLVPALGAVFLPYVAVVFANAVSRRGSGTVERPGAIERRDDA</sequence>
<accession>A0A8J3GNZ2</accession>
<feature type="transmembrane region" description="Helical" evidence="1">
    <location>
        <begin position="52"/>
        <end position="69"/>
    </location>
</feature>
<dbReference type="RefSeq" id="WP_191282042.1">
    <property type="nucleotide sequence ID" value="NZ_BNAI01000001.1"/>
</dbReference>
<feature type="transmembrane region" description="Helical" evidence="1">
    <location>
        <begin position="26"/>
        <end position="46"/>
    </location>
</feature>
<dbReference type="InterPro" id="IPR021449">
    <property type="entry name" value="DUF3099"/>
</dbReference>
<dbReference type="AlphaFoldDB" id="A0A8J3GNZ2"/>
<dbReference type="Proteomes" id="UP000617531">
    <property type="component" value="Unassembled WGS sequence"/>
</dbReference>
<protein>
    <recommendedName>
        <fullName evidence="4">DUF3099 domain-containing protein</fullName>
    </recommendedName>
</protein>
<proteinExistence type="predicted"/>
<dbReference type="Pfam" id="PF11298">
    <property type="entry name" value="DUF3099"/>
    <property type="match status" value="1"/>
</dbReference>
<evidence type="ECO:0000313" key="3">
    <source>
        <dbReference type="Proteomes" id="UP000617531"/>
    </source>
</evidence>
<keyword evidence="1" id="KW-1133">Transmembrane helix</keyword>
<keyword evidence="1" id="KW-0812">Transmembrane</keyword>
<keyword evidence="1" id="KW-0472">Membrane</keyword>
<name>A0A8J3GNZ2_9MICO</name>
<gene>
    <name evidence="2" type="ORF">GCM10011600_08010</name>
</gene>
<evidence type="ECO:0008006" key="4">
    <source>
        <dbReference type="Google" id="ProtNLM"/>
    </source>
</evidence>
<reference evidence="2" key="2">
    <citation type="submission" date="2020-09" db="EMBL/GenBank/DDBJ databases">
        <authorList>
            <person name="Sun Q."/>
            <person name="Zhou Y."/>
        </authorList>
    </citation>
    <scope>NUCLEOTIDE SEQUENCE</scope>
    <source>
        <strain evidence="2">CGMCC 1.16548</strain>
    </source>
</reference>